<name>A0ABW8VTY3_9BACI</name>
<gene>
    <name evidence="2" type="ORF">ACKA06_18745</name>
</gene>
<evidence type="ECO:0000256" key="1">
    <source>
        <dbReference type="SAM" id="MobiDB-lite"/>
    </source>
</evidence>
<dbReference type="EMBL" id="JBJOSA010000023">
    <property type="protein sequence ID" value="MFL8938827.1"/>
    <property type="molecule type" value="Genomic_DNA"/>
</dbReference>
<accession>A0ABW8VTY3</accession>
<dbReference type="Proteomes" id="UP001628668">
    <property type="component" value="Unassembled WGS sequence"/>
</dbReference>
<organism evidence="2 3">
    <name type="scientific">Rossellomorea oryzaecorticis</name>
    <dbReference type="NCBI Taxonomy" id="1396505"/>
    <lineage>
        <taxon>Bacteria</taxon>
        <taxon>Bacillati</taxon>
        <taxon>Bacillota</taxon>
        <taxon>Bacilli</taxon>
        <taxon>Bacillales</taxon>
        <taxon>Bacillaceae</taxon>
        <taxon>Rossellomorea</taxon>
    </lineage>
</organism>
<feature type="compositionally biased region" description="Basic and acidic residues" evidence="1">
    <location>
        <begin position="241"/>
        <end position="262"/>
    </location>
</feature>
<feature type="region of interest" description="Disordered" evidence="1">
    <location>
        <begin position="210"/>
        <end position="262"/>
    </location>
</feature>
<feature type="compositionally biased region" description="Basic and acidic residues" evidence="1">
    <location>
        <begin position="212"/>
        <end position="234"/>
    </location>
</feature>
<evidence type="ECO:0000313" key="2">
    <source>
        <dbReference type="EMBL" id="MFL8938827.1"/>
    </source>
</evidence>
<proteinExistence type="predicted"/>
<keyword evidence="3" id="KW-1185">Reference proteome</keyword>
<dbReference type="CDD" id="cd11614">
    <property type="entry name" value="SAF_CpaB_FlgA_like"/>
    <property type="match status" value="1"/>
</dbReference>
<dbReference type="RefSeq" id="WP_411160370.1">
    <property type="nucleotide sequence ID" value="NZ_JBJOSA010000023.1"/>
</dbReference>
<evidence type="ECO:0000313" key="3">
    <source>
        <dbReference type="Proteomes" id="UP001628668"/>
    </source>
</evidence>
<comment type="caution">
    <text evidence="2">The sequence shown here is derived from an EMBL/GenBank/DDBJ whole genome shotgun (WGS) entry which is preliminary data.</text>
</comment>
<sequence>MIDSKRKAIIFLSLSFILAVVAAGVILVQISQAQERLGETVKVAAAAENIKSYHEINLKEDITWIELPKSSAYESFITDKKELKNVISLVDISEGDILTGTLVREKVNIPADERVVWLNATEIVLIDQDVVEGDQVDIIVSREIDKKLETKRLLSNIPVVQIETPDEKPEDGPAQRIKISLSVEEAEQLIHYQNFAKQIRVLRVNQVADETVEAKPEEKKEAEVKKEEKPKQQPKETQTQDAKKDESKKPAQPAEQKKPAGQ</sequence>
<reference evidence="2 3" key="1">
    <citation type="submission" date="2024-12" db="EMBL/GenBank/DDBJ databases">
        <authorList>
            <person name="Li X."/>
            <person name="Zhang D."/>
        </authorList>
    </citation>
    <scope>NUCLEOTIDE SEQUENCE [LARGE SCALE GENOMIC DNA]</scope>
    <source>
        <strain evidence="2 3">JCM19602</strain>
    </source>
</reference>
<protein>
    <submittedName>
        <fullName evidence="2">SAF domain-containing protein</fullName>
    </submittedName>
</protein>